<dbReference type="PANTHER" id="PTHR46553">
    <property type="entry name" value="ADENINE NUCLEOTIDE ALPHA HYDROLASES-LIKE SUPERFAMILY PROTEIN"/>
    <property type="match status" value="1"/>
</dbReference>
<evidence type="ECO:0000313" key="4">
    <source>
        <dbReference type="EMBL" id="WBP84649.1"/>
    </source>
</evidence>
<feature type="domain" description="UspA" evidence="3">
    <location>
        <begin position="2"/>
        <end position="43"/>
    </location>
</feature>
<dbReference type="InterPro" id="IPR006015">
    <property type="entry name" value="Universal_stress_UspA"/>
</dbReference>
<dbReference type="InterPro" id="IPR006016">
    <property type="entry name" value="UspA"/>
</dbReference>
<dbReference type="Proteomes" id="UP001212821">
    <property type="component" value="Chromosome"/>
</dbReference>
<dbReference type="EMBL" id="CP115450">
    <property type="protein sequence ID" value="WBP84649.1"/>
    <property type="molecule type" value="Genomic_DNA"/>
</dbReference>
<proteinExistence type="inferred from homology"/>
<protein>
    <submittedName>
        <fullName evidence="4">Universal stress protein</fullName>
    </submittedName>
</protein>
<evidence type="ECO:0000259" key="3">
    <source>
        <dbReference type="Pfam" id="PF00582"/>
    </source>
</evidence>
<feature type="region of interest" description="Disordered" evidence="2">
    <location>
        <begin position="159"/>
        <end position="178"/>
    </location>
</feature>
<comment type="similarity">
    <text evidence="1">Belongs to the universal stress protein A family.</text>
</comment>
<dbReference type="Gene3D" id="3.40.50.12370">
    <property type="match status" value="1"/>
</dbReference>
<dbReference type="RefSeq" id="WP_270140031.1">
    <property type="nucleotide sequence ID" value="NZ_CP115450.1"/>
</dbReference>
<dbReference type="PRINTS" id="PR01438">
    <property type="entry name" value="UNVRSLSTRESS"/>
</dbReference>
<evidence type="ECO:0000256" key="1">
    <source>
        <dbReference type="ARBA" id="ARBA00008791"/>
    </source>
</evidence>
<name>A0ABY7PW50_9ACTN</name>
<feature type="domain" description="UspA" evidence="3">
    <location>
        <begin position="67"/>
        <end position="108"/>
    </location>
</feature>
<dbReference type="Pfam" id="PF00582">
    <property type="entry name" value="Usp"/>
    <property type="match status" value="3"/>
</dbReference>
<evidence type="ECO:0000256" key="2">
    <source>
        <dbReference type="SAM" id="MobiDB-lite"/>
    </source>
</evidence>
<feature type="domain" description="UspA" evidence="3">
    <location>
        <begin position="117"/>
        <end position="149"/>
    </location>
</feature>
<sequence>MVVGVDGSERSLRALVWAASDAARRGSPLLIADVRPGWEADFPFFPPGRSQGLSRRGAEILAEVLRDASERARCMVLGARGEGGLGNLLMGSVSLQVAGHAAGPVVVVGAITTGHGRVLVGTDGSEHSTAAVEFAFEEASLRGDRVHALGLEHAHHAGTVRGRALSGHGGSRASTPAR</sequence>
<accession>A0ABY7PW50</accession>
<dbReference type="SUPFAM" id="SSF52402">
    <property type="entry name" value="Adenine nucleotide alpha hydrolases-like"/>
    <property type="match status" value="2"/>
</dbReference>
<organism evidence="4 5">
    <name type="scientific">Kitasatospora cathayae</name>
    <dbReference type="NCBI Taxonomy" id="3004092"/>
    <lineage>
        <taxon>Bacteria</taxon>
        <taxon>Bacillati</taxon>
        <taxon>Actinomycetota</taxon>
        <taxon>Actinomycetes</taxon>
        <taxon>Kitasatosporales</taxon>
        <taxon>Streptomycetaceae</taxon>
        <taxon>Kitasatospora</taxon>
    </lineage>
</organism>
<reference evidence="5" key="1">
    <citation type="submission" date="2022-12" db="EMBL/GenBank/DDBJ databases">
        <authorList>
            <person name="Mo P."/>
        </authorList>
    </citation>
    <scope>NUCLEOTIDE SEQUENCE [LARGE SCALE GENOMIC DNA]</scope>
    <source>
        <strain evidence="5">HUAS 3-15</strain>
    </source>
</reference>
<evidence type="ECO:0000313" key="5">
    <source>
        <dbReference type="Proteomes" id="UP001212821"/>
    </source>
</evidence>
<gene>
    <name evidence="4" type="ORF">O1G21_01465</name>
</gene>
<dbReference type="PANTHER" id="PTHR46553:SF3">
    <property type="entry name" value="ADENINE NUCLEOTIDE ALPHA HYDROLASES-LIKE SUPERFAMILY PROTEIN"/>
    <property type="match status" value="1"/>
</dbReference>
<keyword evidence="5" id="KW-1185">Reference proteome</keyword>